<dbReference type="InterPro" id="IPR002060">
    <property type="entry name" value="Squ/phyt_synthse"/>
</dbReference>
<dbReference type="PANTHER" id="PTHR31480">
    <property type="entry name" value="BIFUNCTIONAL LYCOPENE CYCLASE/PHYTOENE SYNTHASE"/>
    <property type="match status" value="1"/>
</dbReference>
<dbReference type="Proteomes" id="UP000214646">
    <property type="component" value="Unassembled WGS sequence"/>
</dbReference>
<keyword evidence="2" id="KW-1185">Reference proteome</keyword>
<dbReference type="SFLD" id="SFLDG01018">
    <property type="entry name" value="Squalene/Phytoene_Synthase_Lik"/>
    <property type="match status" value="1"/>
</dbReference>
<dbReference type="GO" id="GO:0051996">
    <property type="term" value="F:squalene synthase [NAD(P)H] activity"/>
    <property type="evidence" value="ECO:0007669"/>
    <property type="project" value="InterPro"/>
</dbReference>
<dbReference type="InterPro" id="IPR033904">
    <property type="entry name" value="Trans_IPPS_HH"/>
</dbReference>
<dbReference type="InterPro" id="IPR017827">
    <property type="entry name" value="HSQ_synthase_HpnC"/>
</dbReference>
<dbReference type="SUPFAM" id="SSF48576">
    <property type="entry name" value="Terpenoid synthases"/>
    <property type="match status" value="1"/>
</dbReference>
<name>A0A225DAJ3_9BACT</name>
<reference evidence="2" key="1">
    <citation type="submission" date="2017-06" db="EMBL/GenBank/DDBJ databases">
        <title>Genome analysis of Fimbriiglobus ruber SP5, the first member of the order Planctomycetales with confirmed chitinolytic capability.</title>
        <authorList>
            <person name="Ravin N.V."/>
            <person name="Rakitin A.L."/>
            <person name="Ivanova A.A."/>
            <person name="Beletsky A.V."/>
            <person name="Kulichevskaya I.S."/>
            <person name="Mardanov A.V."/>
            <person name="Dedysh S.N."/>
        </authorList>
    </citation>
    <scope>NUCLEOTIDE SEQUENCE [LARGE SCALE GENOMIC DNA]</scope>
    <source>
        <strain evidence="2">SP5</strain>
    </source>
</reference>
<dbReference type="InterPro" id="IPR008949">
    <property type="entry name" value="Isoprenoid_synthase_dom_sf"/>
</dbReference>
<comment type="caution">
    <text evidence="1">The sequence shown here is derived from an EMBL/GenBank/DDBJ whole genome shotgun (WGS) entry which is preliminary data.</text>
</comment>
<dbReference type="NCBIfam" id="TIGR03464">
    <property type="entry name" value="HpnC"/>
    <property type="match status" value="1"/>
</dbReference>
<dbReference type="OrthoDB" id="9787280at2"/>
<dbReference type="Gene3D" id="1.10.600.10">
    <property type="entry name" value="Farnesyl Diphosphate Synthase"/>
    <property type="match status" value="1"/>
</dbReference>
<dbReference type="Pfam" id="PF00494">
    <property type="entry name" value="SQS_PSY"/>
    <property type="match status" value="1"/>
</dbReference>
<dbReference type="EMBL" id="NIDE01000014">
    <property type="protein sequence ID" value="OWK37983.1"/>
    <property type="molecule type" value="Genomic_DNA"/>
</dbReference>
<protein>
    <submittedName>
        <fullName evidence="1">Phytoene synthase</fullName>
    </submittedName>
</protein>
<dbReference type="SFLD" id="SFLDG01212">
    <property type="entry name" value="Phytoene_synthase_like"/>
    <property type="match status" value="1"/>
</dbReference>
<dbReference type="SFLD" id="SFLDS00005">
    <property type="entry name" value="Isoprenoid_Synthase_Type_I"/>
    <property type="match status" value="1"/>
</dbReference>
<dbReference type="AlphaFoldDB" id="A0A225DAJ3"/>
<evidence type="ECO:0000313" key="2">
    <source>
        <dbReference type="Proteomes" id="UP000214646"/>
    </source>
</evidence>
<sequence>MPWDFAAELTRWGPAAGDTPVSPAAARAYCARVTRAHYENFTVASALLPRRLVPHFHAVYAYCRWADDLADETAGGAATLALLDWWRGELHACYAGEPRHPVMVALRETVRRFAIPAEPFLDLLLAFEQDQRVKQYATFADLLGYCRNSANPVGRLVLHLFECYSPVRAALSDEVCTGLQLANFWQDVARDYDVGRVYLPAEDRARFGYANADLAARRFTPAFADLLRFEVTRTREFFDRGSALLPLLPRPARVDVDLFVRGGRAVLSSIERAGFDVWTRRPVVSKQRKLGLLFSALWSNLTAG</sequence>
<accession>A0A225DAJ3</accession>
<evidence type="ECO:0000313" key="1">
    <source>
        <dbReference type="EMBL" id="OWK37983.1"/>
    </source>
</evidence>
<dbReference type="CDD" id="cd00683">
    <property type="entry name" value="Trans_IPPS_HH"/>
    <property type="match status" value="1"/>
</dbReference>
<dbReference type="GO" id="GO:0016114">
    <property type="term" value="P:terpenoid biosynthetic process"/>
    <property type="evidence" value="ECO:0007669"/>
    <property type="project" value="UniProtKB-ARBA"/>
</dbReference>
<dbReference type="GO" id="GO:0004311">
    <property type="term" value="F:geranylgeranyl diphosphate synthase activity"/>
    <property type="evidence" value="ECO:0007669"/>
    <property type="project" value="InterPro"/>
</dbReference>
<organism evidence="1 2">
    <name type="scientific">Fimbriiglobus ruber</name>
    <dbReference type="NCBI Taxonomy" id="1908690"/>
    <lineage>
        <taxon>Bacteria</taxon>
        <taxon>Pseudomonadati</taxon>
        <taxon>Planctomycetota</taxon>
        <taxon>Planctomycetia</taxon>
        <taxon>Gemmatales</taxon>
        <taxon>Gemmataceae</taxon>
        <taxon>Fimbriiglobus</taxon>
    </lineage>
</organism>
<gene>
    <name evidence="1" type="ORF">FRUB_07103</name>
</gene>
<proteinExistence type="predicted"/>
<dbReference type="InterPro" id="IPR044843">
    <property type="entry name" value="Trans_IPPS_bact-type"/>
</dbReference>
<dbReference type="RefSeq" id="WP_088257798.1">
    <property type="nucleotide sequence ID" value="NZ_NIDE01000014.1"/>
</dbReference>